<comment type="subcellular location">
    <subcellularLocation>
        <location evidence="1">Cell membrane</location>
        <topology evidence="1">Multi-pass membrane protein</topology>
    </subcellularLocation>
</comment>
<dbReference type="GO" id="GO:0005886">
    <property type="term" value="C:plasma membrane"/>
    <property type="evidence" value="ECO:0007669"/>
    <property type="project" value="UniProtKB-SubCell"/>
</dbReference>
<dbReference type="STRING" id="1817867.A3F83_17075"/>
<evidence type="ECO:0008006" key="17">
    <source>
        <dbReference type="Google" id="ProtNLM"/>
    </source>
</evidence>
<dbReference type="PANTHER" id="PTHR48086:SF3">
    <property type="entry name" value="SODIUM_PROLINE SYMPORTER"/>
    <property type="match status" value="1"/>
</dbReference>
<evidence type="ECO:0000256" key="6">
    <source>
        <dbReference type="ARBA" id="ARBA00022847"/>
    </source>
</evidence>
<dbReference type="PANTHER" id="PTHR48086">
    <property type="entry name" value="SODIUM/PROLINE SYMPORTER-RELATED"/>
    <property type="match status" value="1"/>
</dbReference>
<evidence type="ECO:0000256" key="12">
    <source>
        <dbReference type="ARBA" id="ARBA00033708"/>
    </source>
</evidence>
<evidence type="ECO:0000256" key="9">
    <source>
        <dbReference type="ARBA" id="ARBA00023065"/>
    </source>
</evidence>
<feature type="transmembrane region" description="Helical" evidence="14">
    <location>
        <begin position="156"/>
        <end position="183"/>
    </location>
</feature>
<keyword evidence="9" id="KW-0406">Ion transport</keyword>
<organism evidence="15 16">
    <name type="scientific">Candidatus Glassbacteria bacterium RIFCSPLOWO2_12_FULL_58_11</name>
    <dbReference type="NCBI Taxonomy" id="1817867"/>
    <lineage>
        <taxon>Bacteria</taxon>
        <taxon>Candidatus Glassiibacteriota</taxon>
    </lineage>
</organism>
<dbReference type="Proteomes" id="UP000179129">
    <property type="component" value="Unassembled WGS sequence"/>
</dbReference>
<feature type="transmembrane region" description="Helical" evidence="14">
    <location>
        <begin position="343"/>
        <end position="372"/>
    </location>
</feature>
<dbReference type="AlphaFoldDB" id="A0A1F5Z1H6"/>
<evidence type="ECO:0000256" key="5">
    <source>
        <dbReference type="ARBA" id="ARBA00022692"/>
    </source>
</evidence>
<keyword evidence="10 14" id="KW-0472">Membrane</keyword>
<dbReference type="PROSITE" id="PS50283">
    <property type="entry name" value="NA_SOLUT_SYMP_3"/>
    <property type="match status" value="1"/>
</dbReference>
<feature type="transmembrane region" description="Helical" evidence="14">
    <location>
        <begin position="43"/>
        <end position="66"/>
    </location>
</feature>
<dbReference type="CDD" id="cd10322">
    <property type="entry name" value="SLC5sbd"/>
    <property type="match status" value="1"/>
</dbReference>
<evidence type="ECO:0000313" key="16">
    <source>
        <dbReference type="Proteomes" id="UP000179129"/>
    </source>
</evidence>
<dbReference type="GO" id="GO:0006814">
    <property type="term" value="P:sodium ion transport"/>
    <property type="evidence" value="ECO:0007669"/>
    <property type="project" value="UniProtKB-KW"/>
</dbReference>
<feature type="transmembrane region" description="Helical" evidence="14">
    <location>
        <begin position="204"/>
        <end position="223"/>
    </location>
</feature>
<dbReference type="InterPro" id="IPR038377">
    <property type="entry name" value="Na/Glc_symporter_sf"/>
</dbReference>
<keyword evidence="8" id="KW-0915">Sodium</keyword>
<keyword evidence="7 14" id="KW-1133">Transmembrane helix</keyword>
<evidence type="ECO:0000256" key="7">
    <source>
        <dbReference type="ARBA" id="ARBA00022989"/>
    </source>
</evidence>
<evidence type="ECO:0000256" key="1">
    <source>
        <dbReference type="ARBA" id="ARBA00004651"/>
    </source>
</evidence>
<evidence type="ECO:0000256" key="4">
    <source>
        <dbReference type="ARBA" id="ARBA00022475"/>
    </source>
</evidence>
<name>A0A1F5Z1H6_9BACT</name>
<accession>A0A1F5Z1H6</accession>
<feature type="transmembrane region" description="Helical" evidence="14">
    <location>
        <begin position="118"/>
        <end position="136"/>
    </location>
</feature>
<comment type="catalytic activity">
    <reaction evidence="12">
        <text>L-proline(in) + Na(+)(in) = L-proline(out) + Na(+)(out)</text>
        <dbReference type="Rhea" id="RHEA:28967"/>
        <dbReference type="ChEBI" id="CHEBI:29101"/>
        <dbReference type="ChEBI" id="CHEBI:60039"/>
    </reaction>
</comment>
<dbReference type="InterPro" id="IPR050277">
    <property type="entry name" value="Sodium:Solute_Symporter"/>
</dbReference>
<gene>
    <name evidence="15" type="ORF">A3F83_17075</name>
</gene>
<evidence type="ECO:0000256" key="3">
    <source>
        <dbReference type="ARBA" id="ARBA00022448"/>
    </source>
</evidence>
<feature type="transmembrane region" description="Helical" evidence="14">
    <location>
        <begin position="450"/>
        <end position="471"/>
    </location>
</feature>
<protein>
    <recommendedName>
        <fullName evidence="17">Sodium:solute symporter</fullName>
    </recommendedName>
</protein>
<feature type="transmembrane region" description="Helical" evidence="14">
    <location>
        <begin position="483"/>
        <end position="500"/>
    </location>
</feature>
<evidence type="ECO:0000256" key="11">
    <source>
        <dbReference type="ARBA" id="ARBA00023201"/>
    </source>
</evidence>
<feature type="transmembrane region" description="Helical" evidence="14">
    <location>
        <begin position="256"/>
        <end position="276"/>
    </location>
</feature>
<evidence type="ECO:0000256" key="2">
    <source>
        <dbReference type="ARBA" id="ARBA00006434"/>
    </source>
</evidence>
<sequence length="518" mass="55656">MTPLLVIGIYLAVTFGIGIMAWWRGRVTADDYYISARSQGYMVTALAIMATFFSAFAMLGAPGMLYAGGIGFVYFMLNVPICGALIWIIGRPLWRLGKRFGYITPSDLVADYFQSDTLRVLIALLGITYIIPYAVLQFKGGGYLFEVITRGSDVHVGAFSLAGGIISFGPLSLSTSVFGALLLASITMIYTIMGGMRAVCWTDVFQGALLVLGMLLGGLITVWKLGGVRGLFSQAAAVGNAAHPAGEFITLPGPAGMFPITMIFTFTLVASFGTMASPGQWMRYYSARGPDALRKSMIIFAVVLTACYFFGTAFIGLGGKVMFPSLAQPDTVYLMILEKYLPLVFASFLVTTIMAAAMSTANGNLHALSALVTKDLYSRFIRTGNRAGQREMVWVGRTVISLASIVSLWIALQPNIGMIVQIGLISMAASLQMFPALIGPLFWKGATRTGTIAGVLLGMLVSLVTFQPAWFGISSFGQSPLSIHYGFWGVVVNLAALYVVSRLTSPPPAAVIERFHRA</sequence>
<comment type="similarity">
    <text evidence="2 13">Belongs to the sodium:solute symporter (SSF) (TC 2.A.21) family.</text>
</comment>
<feature type="transmembrane region" description="Helical" evidence="14">
    <location>
        <begin position="297"/>
        <end position="323"/>
    </location>
</feature>
<dbReference type="GO" id="GO:0015293">
    <property type="term" value="F:symporter activity"/>
    <property type="evidence" value="ECO:0007669"/>
    <property type="project" value="UniProtKB-KW"/>
</dbReference>
<keyword evidence="3" id="KW-0813">Transport</keyword>
<keyword evidence="5 14" id="KW-0812">Transmembrane</keyword>
<dbReference type="EMBL" id="MFIX01000029">
    <property type="protein sequence ID" value="OGG06281.1"/>
    <property type="molecule type" value="Genomic_DNA"/>
</dbReference>
<comment type="caution">
    <text evidence="15">The sequence shown here is derived from an EMBL/GenBank/DDBJ whole genome shotgun (WGS) entry which is preliminary data.</text>
</comment>
<evidence type="ECO:0000256" key="13">
    <source>
        <dbReference type="RuleBase" id="RU362091"/>
    </source>
</evidence>
<dbReference type="Pfam" id="PF00474">
    <property type="entry name" value="SSF"/>
    <property type="match status" value="1"/>
</dbReference>
<evidence type="ECO:0000256" key="8">
    <source>
        <dbReference type="ARBA" id="ARBA00023053"/>
    </source>
</evidence>
<proteinExistence type="inferred from homology"/>
<evidence type="ECO:0000256" key="14">
    <source>
        <dbReference type="SAM" id="Phobius"/>
    </source>
</evidence>
<dbReference type="Gene3D" id="1.20.1730.10">
    <property type="entry name" value="Sodium/glucose cotransporter"/>
    <property type="match status" value="1"/>
</dbReference>
<keyword evidence="6" id="KW-0769">Symport</keyword>
<evidence type="ECO:0000256" key="10">
    <source>
        <dbReference type="ARBA" id="ARBA00023136"/>
    </source>
</evidence>
<keyword evidence="4" id="KW-1003">Cell membrane</keyword>
<feature type="transmembrane region" description="Helical" evidence="14">
    <location>
        <begin position="72"/>
        <end position="90"/>
    </location>
</feature>
<keyword evidence="11" id="KW-0739">Sodium transport</keyword>
<feature type="transmembrane region" description="Helical" evidence="14">
    <location>
        <begin position="418"/>
        <end position="443"/>
    </location>
</feature>
<evidence type="ECO:0000313" key="15">
    <source>
        <dbReference type="EMBL" id="OGG06281.1"/>
    </source>
</evidence>
<reference evidence="15 16" key="1">
    <citation type="journal article" date="2016" name="Nat. Commun.">
        <title>Thousands of microbial genomes shed light on interconnected biogeochemical processes in an aquifer system.</title>
        <authorList>
            <person name="Anantharaman K."/>
            <person name="Brown C.T."/>
            <person name="Hug L.A."/>
            <person name="Sharon I."/>
            <person name="Castelle C.J."/>
            <person name="Probst A.J."/>
            <person name="Thomas B.C."/>
            <person name="Singh A."/>
            <person name="Wilkins M.J."/>
            <person name="Karaoz U."/>
            <person name="Brodie E.L."/>
            <person name="Williams K.H."/>
            <person name="Hubbard S.S."/>
            <person name="Banfield J.F."/>
        </authorList>
    </citation>
    <scope>NUCLEOTIDE SEQUENCE [LARGE SCALE GENOMIC DNA]</scope>
</reference>
<dbReference type="InterPro" id="IPR001734">
    <property type="entry name" value="Na/solute_symporter"/>
</dbReference>
<feature type="transmembrane region" description="Helical" evidence="14">
    <location>
        <begin position="6"/>
        <end position="23"/>
    </location>
</feature>
<feature type="transmembrane region" description="Helical" evidence="14">
    <location>
        <begin position="393"/>
        <end position="412"/>
    </location>
</feature>